<dbReference type="EMBL" id="JAUZQE010000009">
    <property type="protein sequence ID" value="MDR4125429.1"/>
    <property type="molecule type" value="Genomic_DNA"/>
</dbReference>
<proteinExistence type="predicted"/>
<protein>
    <recommendedName>
        <fullName evidence="4">Argininosuccinate lyase</fullName>
    </recommendedName>
</protein>
<organism evidence="2 3">
    <name type="scientific">Yanghanlia caeni</name>
    <dbReference type="NCBI Taxonomy" id="3064283"/>
    <lineage>
        <taxon>Bacteria</taxon>
        <taxon>Pseudomonadati</taxon>
        <taxon>Pseudomonadota</taxon>
        <taxon>Betaproteobacteria</taxon>
        <taxon>Burkholderiales</taxon>
        <taxon>Alcaligenaceae</taxon>
        <taxon>Yanghanlia</taxon>
    </lineage>
</organism>
<evidence type="ECO:0000313" key="3">
    <source>
        <dbReference type="Proteomes" id="UP001232156"/>
    </source>
</evidence>
<evidence type="ECO:0008006" key="4">
    <source>
        <dbReference type="Google" id="ProtNLM"/>
    </source>
</evidence>
<sequence length="110" mass="12071">MLKRFLVLSAIVVTTLAGTDAALAADRKVRVINKTKTPIFAFYASRTSTNDWEEDILGDDVIMPGKSLTIDIDDGTGACKFDFKAEFEDGDEVVKANVDVCRIGEFSFVE</sequence>
<name>A0ABU1D4S0_9BURK</name>
<evidence type="ECO:0000313" key="2">
    <source>
        <dbReference type="EMBL" id="MDR4125429.1"/>
    </source>
</evidence>
<keyword evidence="3" id="KW-1185">Reference proteome</keyword>
<comment type="caution">
    <text evidence="2">The sequence shown here is derived from an EMBL/GenBank/DDBJ whole genome shotgun (WGS) entry which is preliminary data.</text>
</comment>
<feature type="chain" id="PRO_5046431901" description="Argininosuccinate lyase" evidence="1">
    <location>
        <begin position="25"/>
        <end position="110"/>
    </location>
</feature>
<evidence type="ECO:0000256" key="1">
    <source>
        <dbReference type="SAM" id="SignalP"/>
    </source>
</evidence>
<gene>
    <name evidence="2" type="ORF">Q8947_05460</name>
</gene>
<feature type="signal peptide" evidence="1">
    <location>
        <begin position="1"/>
        <end position="24"/>
    </location>
</feature>
<keyword evidence="1" id="KW-0732">Signal</keyword>
<dbReference type="Proteomes" id="UP001232156">
    <property type="component" value="Unassembled WGS sequence"/>
</dbReference>
<accession>A0ABU1D4S0</accession>
<reference evidence="2 3" key="1">
    <citation type="submission" date="2023-08" db="EMBL/GenBank/DDBJ databases">
        <title>Alcaligenaceae gen. nov., a novel taxon isolated from the sludge of Yixing Pesticide Factory.</title>
        <authorList>
            <person name="Ruan L."/>
        </authorList>
    </citation>
    <scope>NUCLEOTIDE SEQUENCE [LARGE SCALE GENOMIC DNA]</scope>
    <source>
        <strain evidence="2 3">LG-2</strain>
    </source>
</reference>
<dbReference type="RefSeq" id="WP_347286649.1">
    <property type="nucleotide sequence ID" value="NZ_JAUZQE010000009.1"/>
</dbReference>